<feature type="transmembrane region" description="Helical" evidence="5">
    <location>
        <begin position="76"/>
        <end position="96"/>
    </location>
</feature>
<evidence type="ECO:0000256" key="5">
    <source>
        <dbReference type="SAM" id="Phobius"/>
    </source>
</evidence>
<feature type="transmembrane region" description="Helical" evidence="5">
    <location>
        <begin position="248"/>
        <end position="264"/>
    </location>
</feature>
<dbReference type="InterPro" id="IPR049453">
    <property type="entry name" value="Memb_transporter_dom"/>
</dbReference>
<evidence type="ECO:0000313" key="7">
    <source>
        <dbReference type="EMBL" id="MEE7456510.1"/>
    </source>
</evidence>
<keyword evidence="3 5" id="KW-1133">Transmembrane helix</keyword>
<feature type="transmembrane region" description="Helical" evidence="5">
    <location>
        <begin position="149"/>
        <end position="169"/>
    </location>
</feature>
<organism evidence="7 8">
    <name type="scientific">Methylobacterium radiotolerans</name>
    <dbReference type="NCBI Taxonomy" id="31998"/>
    <lineage>
        <taxon>Bacteria</taxon>
        <taxon>Pseudomonadati</taxon>
        <taxon>Pseudomonadota</taxon>
        <taxon>Alphaproteobacteria</taxon>
        <taxon>Hyphomicrobiales</taxon>
        <taxon>Methylobacteriaceae</taxon>
        <taxon>Methylobacterium</taxon>
    </lineage>
</organism>
<gene>
    <name evidence="7" type="ORF">MRSR164_06835</name>
</gene>
<sequence>MGARRSVKCLEQIDPGSHRRVKGLRLVTAYAIAAMGGALVGGAQHAALCALAGGFALWASVSEGQTTRAASSRDLFMLNAAAVLGAGMVVVLGPLLDAWFPRGGELTLVLGAFLIGYLKRFGTLGAGLGSQIYIGQLLAYGARPVADDLWTVVLAGIVATGASIVPRLLSGPAEQPASAPSAAWPPVNQSEERARELRMGLQAALAALTIVLLNAAFDLRESAWAVTACTYVIAGSTAGTMERVRRRIIGTMAGVPLGLALTPIMAEAPLLAWLAAALAMVVYAVALPERYDIACGAYAFTLMVTLTVTGAGPVSLLAARAWETVLGGVIGVAAALLVWPLGPARRTRTR</sequence>
<feature type="transmembrane region" description="Helical" evidence="5">
    <location>
        <begin position="325"/>
        <end position="342"/>
    </location>
</feature>
<keyword evidence="2 5" id="KW-0812">Transmembrane</keyword>
<feature type="transmembrane region" description="Helical" evidence="5">
    <location>
        <begin position="27"/>
        <end position="56"/>
    </location>
</feature>
<comment type="caution">
    <text evidence="7">The sequence shown here is derived from an EMBL/GenBank/DDBJ whole genome shotgun (WGS) entry which is preliminary data.</text>
</comment>
<evidence type="ECO:0000259" key="6">
    <source>
        <dbReference type="Pfam" id="PF13515"/>
    </source>
</evidence>
<evidence type="ECO:0000256" key="2">
    <source>
        <dbReference type="ARBA" id="ARBA00022692"/>
    </source>
</evidence>
<feature type="transmembrane region" description="Helical" evidence="5">
    <location>
        <begin position="299"/>
        <end position="319"/>
    </location>
</feature>
<reference evidence="7 8" key="1">
    <citation type="journal article" date="2012" name="Genet. Mol. Biol.">
        <title>Analysis of 16S rRNA and mxaF genes revealing insights into Methylobacterium niche-specific plant association.</title>
        <authorList>
            <person name="Dourado M.N."/>
            <person name="Andreote F.D."/>
            <person name="Dini-Andreote F."/>
            <person name="Conti R."/>
            <person name="Araujo J.M."/>
            <person name="Araujo W.L."/>
        </authorList>
    </citation>
    <scope>NUCLEOTIDE SEQUENCE [LARGE SCALE GENOMIC DNA]</scope>
    <source>
        <strain evidence="7 8">SR1.6/4</strain>
    </source>
</reference>
<keyword evidence="4 5" id="KW-0472">Membrane</keyword>
<dbReference type="EMBL" id="MLBY01000004">
    <property type="protein sequence ID" value="MEE7456510.1"/>
    <property type="molecule type" value="Genomic_DNA"/>
</dbReference>
<proteinExistence type="predicted"/>
<accession>A0ABU7T7K8</accession>
<evidence type="ECO:0000256" key="4">
    <source>
        <dbReference type="ARBA" id="ARBA00023136"/>
    </source>
</evidence>
<dbReference type="Pfam" id="PF13515">
    <property type="entry name" value="FUSC_2"/>
    <property type="match status" value="1"/>
</dbReference>
<evidence type="ECO:0000256" key="3">
    <source>
        <dbReference type="ARBA" id="ARBA00022989"/>
    </source>
</evidence>
<evidence type="ECO:0000256" key="1">
    <source>
        <dbReference type="ARBA" id="ARBA00004141"/>
    </source>
</evidence>
<feature type="domain" description="Integral membrane bound transporter" evidence="6">
    <location>
        <begin position="212"/>
        <end position="333"/>
    </location>
</feature>
<feature type="transmembrane region" description="Helical" evidence="5">
    <location>
        <begin position="270"/>
        <end position="287"/>
    </location>
</feature>
<name>A0ABU7T7K8_9HYPH</name>
<dbReference type="Proteomes" id="UP001349262">
    <property type="component" value="Unassembled WGS sequence"/>
</dbReference>
<evidence type="ECO:0000313" key="8">
    <source>
        <dbReference type="Proteomes" id="UP001349262"/>
    </source>
</evidence>
<comment type="subcellular location">
    <subcellularLocation>
        <location evidence="1">Membrane</location>
        <topology evidence="1">Multi-pass membrane protein</topology>
    </subcellularLocation>
</comment>
<feature type="transmembrane region" description="Helical" evidence="5">
    <location>
        <begin position="108"/>
        <end position="129"/>
    </location>
</feature>
<keyword evidence="8" id="KW-1185">Reference proteome</keyword>
<protein>
    <submittedName>
        <fullName evidence="7">LysR family transcriptional regulator</fullName>
    </submittedName>
</protein>